<evidence type="ECO:0000313" key="2">
    <source>
        <dbReference type="Proteomes" id="UP001195769"/>
    </source>
</evidence>
<comment type="caution">
    <text evidence="1">The sequence shown here is derived from an EMBL/GenBank/DDBJ whole genome shotgun (WGS) entry which is preliminary data.</text>
</comment>
<dbReference type="RefSeq" id="XP_041226509.1">
    <property type="nucleotide sequence ID" value="XM_041375037.1"/>
</dbReference>
<organism evidence="1 2">
    <name type="scientific">Suillus fuscotomentosus</name>
    <dbReference type="NCBI Taxonomy" id="1912939"/>
    <lineage>
        <taxon>Eukaryota</taxon>
        <taxon>Fungi</taxon>
        <taxon>Dikarya</taxon>
        <taxon>Basidiomycota</taxon>
        <taxon>Agaricomycotina</taxon>
        <taxon>Agaricomycetes</taxon>
        <taxon>Agaricomycetidae</taxon>
        <taxon>Boletales</taxon>
        <taxon>Suillineae</taxon>
        <taxon>Suillaceae</taxon>
        <taxon>Suillus</taxon>
    </lineage>
</organism>
<reference evidence="1" key="1">
    <citation type="journal article" date="2020" name="New Phytol.">
        <title>Comparative genomics reveals dynamic genome evolution in host specialist ectomycorrhizal fungi.</title>
        <authorList>
            <person name="Lofgren L.A."/>
            <person name="Nguyen N.H."/>
            <person name="Vilgalys R."/>
            <person name="Ruytinx J."/>
            <person name="Liao H.L."/>
            <person name="Branco S."/>
            <person name="Kuo A."/>
            <person name="LaButti K."/>
            <person name="Lipzen A."/>
            <person name="Andreopoulos W."/>
            <person name="Pangilinan J."/>
            <person name="Riley R."/>
            <person name="Hundley H."/>
            <person name="Na H."/>
            <person name="Barry K."/>
            <person name="Grigoriev I.V."/>
            <person name="Stajich J.E."/>
            <person name="Kennedy P.G."/>
        </authorList>
    </citation>
    <scope>NUCLEOTIDE SEQUENCE</scope>
    <source>
        <strain evidence="1">FC203</strain>
    </source>
</reference>
<sequence>MIFNSSATDLLVHYGHHFGQTVHALCNFQALLTNGILRMGELADAPEENFTAEERHEHRVFQELLKSVAGLEERLMQGRDDEVDAVAELASTSGARGDDTKSLKGSVLNWITPKGQNIIPPLARNMKVDRGFHHERTGALLCPAGLDWSNSETKAKLKSGEIIVTGDQWPLFLYADYHYDPEDPWNGLFRSALLVCAYRHTFTSPSSVDRELKATRSGNAQIHGMTRVTLPSIAYIAMQNRFSLTSSPVFSCTDTVTDSERFYNSILDIFEDPDEKQEVNDLTVWWNRQIFPSYSTAQHPLVKNSALARIREKRARTKEVSVPDGDGGSL</sequence>
<dbReference type="GeneID" id="64669335"/>
<proteinExistence type="predicted"/>
<dbReference type="AlphaFoldDB" id="A0AAD4E9P3"/>
<evidence type="ECO:0000313" key="1">
    <source>
        <dbReference type="EMBL" id="KAG1900933.1"/>
    </source>
</evidence>
<dbReference type="EMBL" id="JABBWK010000024">
    <property type="protein sequence ID" value="KAG1900933.1"/>
    <property type="molecule type" value="Genomic_DNA"/>
</dbReference>
<protein>
    <submittedName>
        <fullName evidence="1">Uncharacterized protein</fullName>
    </submittedName>
</protein>
<accession>A0AAD4E9P3</accession>
<name>A0AAD4E9P3_9AGAM</name>
<gene>
    <name evidence="1" type="ORF">F5891DRAFT_951359</name>
</gene>
<keyword evidence="2" id="KW-1185">Reference proteome</keyword>
<dbReference type="InterPro" id="IPR046521">
    <property type="entry name" value="DUF6698"/>
</dbReference>
<dbReference type="Pfam" id="PF20414">
    <property type="entry name" value="DUF6698"/>
    <property type="match status" value="1"/>
</dbReference>
<dbReference type="Proteomes" id="UP001195769">
    <property type="component" value="Unassembled WGS sequence"/>
</dbReference>